<comment type="caution">
    <text evidence="1">The sequence shown here is derived from an EMBL/GenBank/DDBJ whole genome shotgun (WGS) entry which is preliminary data.</text>
</comment>
<evidence type="ECO:0000313" key="2">
    <source>
        <dbReference type="Proteomes" id="UP001370490"/>
    </source>
</evidence>
<dbReference type="PANTHER" id="PTHR33373">
    <property type="entry name" value="OS07G0479600 PROTEIN"/>
    <property type="match status" value="1"/>
</dbReference>
<name>A0AAN8UEK5_9MAGN</name>
<evidence type="ECO:0000313" key="1">
    <source>
        <dbReference type="EMBL" id="KAK6912564.1"/>
    </source>
</evidence>
<gene>
    <name evidence="1" type="ORF">RJ641_022165</name>
</gene>
<feature type="non-terminal residue" evidence="1">
    <location>
        <position position="1"/>
    </location>
</feature>
<reference evidence="1 2" key="1">
    <citation type="submission" date="2023-12" db="EMBL/GenBank/DDBJ databases">
        <title>A high-quality genome assembly for Dillenia turbinata (Dilleniales).</title>
        <authorList>
            <person name="Chanderbali A."/>
        </authorList>
    </citation>
    <scope>NUCLEOTIDE SEQUENCE [LARGE SCALE GENOMIC DNA]</scope>
    <source>
        <strain evidence="1">LSX21</strain>
        <tissue evidence="1">Leaf</tissue>
    </source>
</reference>
<protein>
    <submittedName>
        <fullName evidence="1">Uncharacterized protein</fullName>
    </submittedName>
</protein>
<dbReference type="EMBL" id="JBAMMX010000027">
    <property type="protein sequence ID" value="KAK6912564.1"/>
    <property type="molecule type" value="Genomic_DNA"/>
</dbReference>
<feature type="non-terminal residue" evidence="1">
    <location>
        <position position="143"/>
    </location>
</feature>
<proteinExistence type="predicted"/>
<sequence length="143" mass="16076">SRGCFGCFPKPIVITAIDDPSKGLKFQGHAPNKPSVSDCFWSSSTCDMDHVNTSNRTMNPPSTNADMTNPHEFVNQVTFFDSIFGVFLFLGYIRGALNSKVFVAHLCQPEVADAGLLLWNETRKHWVENKTSQNRNQAWKPRL</sequence>
<organism evidence="1 2">
    <name type="scientific">Dillenia turbinata</name>
    <dbReference type="NCBI Taxonomy" id="194707"/>
    <lineage>
        <taxon>Eukaryota</taxon>
        <taxon>Viridiplantae</taxon>
        <taxon>Streptophyta</taxon>
        <taxon>Embryophyta</taxon>
        <taxon>Tracheophyta</taxon>
        <taxon>Spermatophyta</taxon>
        <taxon>Magnoliopsida</taxon>
        <taxon>eudicotyledons</taxon>
        <taxon>Gunneridae</taxon>
        <taxon>Pentapetalae</taxon>
        <taxon>Dilleniales</taxon>
        <taxon>Dilleniaceae</taxon>
        <taxon>Dillenia</taxon>
    </lineage>
</organism>
<accession>A0AAN8UEK5</accession>
<dbReference type="PANTHER" id="PTHR33373:SF1">
    <property type="entry name" value="DUF4050 DOMAIN-CONTAINING PROTEIN"/>
    <property type="match status" value="1"/>
</dbReference>
<dbReference type="Proteomes" id="UP001370490">
    <property type="component" value="Unassembled WGS sequence"/>
</dbReference>
<dbReference type="AlphaFoldDB" id="A0AAN8UEK5"/>
<keyword evidence="2" id="KW-1185">Reference proteome</keyword>